<evidence type="ECO:0000259" key="6">
    <source>
        <dbReference type="Pfam" id="PF05175"/>
    </source>
</evidence>
<dbReference type="Pfam" id="PF17827">
    <property type="entry name" value="PrmC_N"/>
    <property type="match status" value="1"/>
</dbReference>
<evidence type="ECO:0000256" key="3">
    <source>
        <dbReference type="ARBA" id="ARBA00022691"/>
    </source>
</evidence>
<dbReference type="GO" id="GO:0032259">
    <property type="term" value="P:methylation"/>
    <property type="evidence" value="ECO:0007669"/>
    <property type="project" value="UniProtKB-KW"/>
</dbReference>
<accession>A0A239X222</accession>
<dbReference type="EC" id="2.1.1.297" evidence="5"/>
<dbReference type="EMBL" id="LT906454">
    <property type="protein sequence ID" value="SNV40579.1"/>
    <property type="molecule type" value="Genomic_DNA"/>
</dbReference>
<keyword evidence="3 5" id="KW-0949">S-adenosyl-L-methionine</keyword>
<organism evidence="8 9">
    <name type="scientific">Streptococcus acidominimus</name>
    <dbReference type="NCBI Taxonomy" id="1326"/>
    <lineage>
        <taxon>Bacteria</taxon>
        <taxon>Bacillati</taxon>
        <taxon>Bacillota</taxon>
        <taxon>Bacilli</taxon>
        <taxon>Lactobacillales</taxon>
        <taxon>Streptococcaceae</taxon>
        <taxon>Streptococcus</taxon>
    </lineage>
</organism>
<evidence type="ECO:0000259" key="7">
    <source>
        <dbReference type="Pfam" id="PF17827"/>
    </source>
</evidence>
<feature type="domain" description="Release factor glutamine methyltransferase N-terminal" evidence="7">
    <location>
        <begin position="10"/>
        <end position="73"/>
    </location>
</feature>
<dbReference type="HAMAP" id="MF_02126">
    <property type="entry name" value="RF_methyltr_PrmC"/>
    <property type="match status" value="1"/>
</dbReference>
<dbReference type="InterPro" id="IPR050320">
    <property type="entry name" value="N5-glutamine_MTase"/>
</dbReference>
<dbReference type="Gene3D" id="3.40.50.150">
    <property type="entry name" value="Vaccinia Virus protein VP39"/>
    <property type="match status" value="1"/>
</dbReference>
<evidence type="ECO:0000313" key="9">
    <source>
        <dbReference type="Proteomes" id="UP000215144"/>
    </source>
</evidence>
<dbReference type="OrthoDB" id="9800643at2"/>
<gene>
    <name evidence="5 8" type="primary">prmC</name>
    <name evidence="8" type="ORF">SAMEA4504048_01195</name>
</gene>
<dbReference type="SUPFAM" id="SSF53335">
    <property type="entry name" value="S-adenosyl-L-methionine-dependent methyltransferases"/>
    <property type="match status" value="1"/>
</dbReference>
<dbReference type="NCBIfam" id="TIGR00536">
    <property type="entry name" value="hemK_fam"/>
    <property type="match status" value="1"/>
</dbReference>
<dbReference type="PANTHER" id="PTHR18895">
    <property type="entry name" value="HEMK METHYLTRANSFERASE"/>
    <property type="match status" value="1"/>
</dbReference>
<keyword evidence="1 5" id="KW-0489">Methyltransferase</keyword>
<feature type="binding site" evidence="5">
    <location>
        <position position="181"/>
    </location>
    <ligand>
        <name>S-adenosyl-L-methionine</name>
        <dbReference type="ChEBI" id="CHEBI:59789"/>
    </ligand>
</feature>
<proteinExistence type="inferred from homology"/>
<dbReference type="CDD" id="cd02440">
    <property type="entry name" value="AdoMet_MTases"/>
    <property type="match status" value="1"/>
</dbReference>
<dbReference type="GO" id="GO:0003676">
    <property type="term" value="F:nucleic acid binding"/>
    <property type="evidence" value="ECO:0007669"/>
    <property type="project" value="InterPro"/>
</dbReference>
<dbReference type="Pfam" id="PF05175">
    <property type="entry name" value="MTS"/>
    <property type="match status" value="1"/>
</dbReference>
<evidence type="ECO:0000256" key="4">
    <source>
        <dbReference type="ARBA" id="ARBA00048391"/>
    </source>
</evidence>
<dbReference type="RefSeq" id="WP_095122672.1">
    <property type="nucleotide sequence ID" value="NZ_LT906454.1"/>
</dbReference>
<dbReference type="AlphaFoldDB" id="A0A239X222"/>
<dbReference type="PANTHER" id="PTHR18895:SF74">
    <property type="entry name" value="MTRF1L RELEASE FACTOR GLUTAMINE METHYLTRANSFERASE"/>
    <property type="match status" value="1"/>
</dbReference>
<comment type="catalytic activity">
    <reaction evidence="4 5">
        <text>L-glutaminyl-[peptide chain release factor] + S-adenosyl-L-methionine = N(5)-methyl-L-glutaminyl-[peptide chain release factor] + S-adenosyl-L-homocysteine + H(+)</text>
        <dbReference type="Rhea" id="RHEA:42896"/>
        <dbReference type="Rhea" id="RHEA-COMP:10271"/>
        <dbReference type="Rhea" id="RHEA-COMP:10272"/>
        <dbReference type="ChEBI" id="CHEBI:15378"/>
        <dbReference type="ChEBI" id="CHEBI:30011"/>
        <dbReference type="ChEBI" id="CHEBI:57856"/>
        <dbReference type="ChEBI" id="CHEBI:59789"/>
        <dbReference type="ChEBI" id="CHEBI:61891"/>
        <dbReference type="EC" id="2.1.1.297"/>
    </reaction>
</comment>
<dbReference type="KEGG" id="saco:SAME_01195"/>
<reference evidence="8 9" key="1">
    <citation type="submission" date="2017-06" db="EMBL/GenBank/DDBJ databases">
        <authorList>
            <consortium name="Pathogen Informatics"/>
        </authorList>
    </citation>
    <scope>NUCLEOTIDE SEQUENCE [LARGE SCALE GENOMIC DNA]</scope>
    <source>
        <strain evidence="8 9">NCTC11291</strain>
    </source>
</reference>
<dbReference type="NCBIfam" id="TIGR03534">
    <property type="entry name" value="RF_mod_PrmC"/>
    <property type="match status" value="1"/>
</dbReference>
<evidence type="ECO:0000256" key="5">
    <source>
        <dbReference type="HAMAP-Rule" id="MF_02126"/>
    </source>
</evidence>
<dbReference type="InterPro" id="IPR019874">
    <property type="entry name" value="RF_methyltr_PrmC"/>
</dbReference>
<evidence type="ECO:0000256" key="2">
    <source>
        <dbReference type="ARBA" id="ARBA00022679"/>
    </source>
</evidence>
<feature type="binding site" evidence="5">
    <location>
        <begin position="181"/>
        <end position="184"/>
    </location>
    <ligand>
        <name>substrate</name>
    </ligand>
</feature>
<evidence type="ECO:0000313" key="8">
    <source>
        <dbReference type="EMBL" id="SNV40579.1"/>
    </source>
</evidence>
<protein>
    <recommendedName>
        <fullName evidence="5">Release factor glutamine methyltransferase</fullName>
        <shortName evidence="5">RF MTase</shortName>
        <ecNumber evidence="5">2.1.1.297</ecNumber>
    </recommendedName>
    <alternativeName>
        <fullName evidence="5">N5-glutamine methyltransferase PrmC</fullName>
    </alternativeName>
    <alternativeName>
        <fullName evidence="5">Protein-(glutamine-N5) MTase PrmC</fullName>
    </alternativeName>
    <alternativeName>
        <fullName evidence="5">Protein-glutamine N-methyltransferase PrmC</fullName>
    </alternativeName>
</protein>
<feature type="binding site" evidence="5">
    <location>
        <position position="140"/>
    </location>
    <ligand>
        <name>S-adenosyl-L-methionine</name>
        <dbReference type="ChEBI" id="CHEBI:59789"/>
    </ligand>
</feature>
<keyword evidence="2 5" id="KW-0808">Transferase</keyword>
<dbReference type="Gene3D" id="1.10.8.10">
    <property type="entry name" value="DNA helicase RuvA subunit, C-terminal domain"/>
    <property type="match status" value="1"/>
</dbReference>
<dbReference type="InterPro" id="IPR002052">
    <property type="entry name" value="DNA_methylase_N6_adenine_CS"/>
</dbReference>
<sequence>MTYRQLINALGHELEAIGEEKEALIFAFKEKKGWSTTDFALEQAKEVSPEDQALLEEIYHALKQHTPVQHYLGYAYFKDLLLTVSPDVLIPRPETEELVDLILAENPYEDLTVLDIGTGSGAIALALKSQCPSWQITASDISENALEIAKRNADDLGLAIDLMPSDVFSDLSGTFDIIVSNPPYIAENDRDEVAENVYAFEPHLALFAPSDGYAVYERIINGARDFLKPNGRLYFEIGYKQGPRLVQLLNRAFPNRRAKIIKDSFGKNRMVVLTNE</sequence>
<comment type="similarity">
    <text evidence="5">Belongs to the protein N5-glutamine methyltransferase family. PrmC subfamily.</text>
</comment>
<dbReference type="Proteomes" id="UP000215144">
    <property type="component" value="Chromosome 1"/>
</dbReference>
<name>A0A239X222_STRAI</name>
<evidence type="ECO:0000256" key="1">
    <source>
        <dbReference type="ARBA" id="ARBA00022603"/>
    </source>
</evidence>
<dbReference type="InterPro" id="IPR004556">
    <property type="entry name" value="HemK-like"/>
</dbReference>
<dbReference type="InterPro" id="IPR029063">
    <property type="entry name" value="SAM-dependent_MTases_sf"/>
</dbReference>
<comment type="function">
    <text evidence="5">Methylates the class 1 translation termination release factors RF1/PrfA and RF2/PrfB on the glutamine residue of the universally conserved GGQ motif.</text>
</comment>
<dbReference type="PROSITE" id="PS00092">
    <property type="entry name" value="N6_MTASE"/>
    <property type="match status" value="1"/>
</dbReference>
<comment type="caution">
    <text evidence="5">Lacks conserved residue(s) required for the propagation of feature annotation.</text>
</comment>
<dbReference type="InterPro" id="IPR040758">
    <property type="entry name" value="PrmC_N"/>
</dbReference>
<feature type="domain" description="Methyltransferase small" evidence="6">
    <location>
        <begin position="109"/>
        <end position="195"/>
    </location>
</feature>
<dbReference type="InterPro" id="IPR007848">
    <property type="entry name" value="Small_mtfrase_dom"/>
</dbReference>
<feature type="binding site" evidence="5">
    <location>
        <begin position="117"/>
        <end position="121"/>
    </location>
    <ligand>
        <name>S-adenosyl-L-methionine</name>
        <dbReference type="ChEBI" id="CHEBI:59789"/>
    </ligand>
</feature>
<dbReference type="GO" id="GO:0102559">
    <property type="term" value="F:peptide chain release factor N(5)-glutamine methyltransferase activity"/>
    <property type="evidence" value="ECO:0007669"/>
    <property type="project" value="UniProtKB-EC"/>
</dbReference>